<feature type="region of interest" description="Disordered" evidence="6">
    <location>
        <begin position="127"/>
        <end position="166"/>
    </location>
</feature>
<comment type="caution">
    <text evidence="8">The sequence shown here is derived from an EMBL/GenBank/DDBJ whole genome shotgun (WGS) entry which is preliminary data.</text>
</comment>
<dbReference type="Proteomes" id="UP000290624">
    <property type="component" value="Unassembled WGS sequence"/>
</dbReference>
<dbReference type="RefSeq" id="WP_129458456.1">
    <property type="nucleotide sequence ID" value="NZ_PPCV01000004.1"/>
</dbReference>
<dbReference type="AlphaFoldDB" id="A0A4V1Q7D9"/>
<dbReference type="PRINTS" id="PR00691">
    <property type="entry name" value="ADHESINB"/>
</dbReference>
<comment type="subcellular location">
    <subcellularLocation>
        <location evidence="1">Cell envelope</location>
    </subcellularLocation>
</comment>
<proteinExistence type="inferred from homology"/>
<evidence type="ECO:0000256" key="6">
    <source>
        <dbReference type="SAM" id="MobiDB-lite"/>
    </source>
</evidence>
<dbReference type="GO" id="GO:0046872">
    <property type="term" value="F:metal ion binding"/>
    <property type="evidence" value="ECO:0007669"/>
    <property type="project" value="UniProtKB-KW"/>
</dbReference>
<evidence type="ECO:0000256" key="7">
    <source>
        <dbReference type="SAM" id="SignalP"/>
    </source>
</evidence>
<feature type="signal peptide" evidence="7">
    <location>
        <begin position="1"/>
        <end position="26"/>
    </location>
</feature>
<dbReference type="Gene3D" id="3.40.50.1980">
    <property type="entry name" value="Nitrogenase molybdenum iron protein domain"/>
    <property type="match status" value="2"/>
</dbReference>
<gene>
    <name evidence="8" type="ORF">C1706_06690</name>
</gene>
<dbReference type="GO" id="GO:0007155">
    <property type="term" value="P:cell adhesion"/>
    <property type="evidence" value="ECO:0007669"/>
    <property type="project" value="InterPro"/>
</dbReference>
<keyword evidence="9" id="KW-1185">Reference proteome</keyword>
<sequence length="333" mass="33786">MRASRVALPGLIASLALLATACSSGAATPSSPPGGSAADAPLAIATTTHWGSILSDISQCAGTTSATLMGPGDDPHEFSTSSAEVANLVKAKLVITNGLGLEGGLRTTLANAAKDGAHLVEMAPQLDPIPFGSAQHSDAAEHGGSAEPHSDHAGHDHGTTDPHVHMDAGRMAKGAALVGSALADATGNSTFTTCGAQVEQQLRDTDAEVRQILSVIPQERRVLLTDHEAYNYFAQAYGFTVAGVVIPGGGTDAEPSSAELAALVDVVHRTGVRAIFSNNTVNPRLVDAVAREAGTPLAVVELYEGSVGPAGSGADTYRGMMLTDAQRIADALA</sequence>
<evidence type="ECO:0000256" key="2">
    <source>
        <dbReference type="ARBA" id="ARBA00022448"/>
    </source>
</evidence>
<keyword evidence="4 7" id="KW-0732">Signal</keyword>
<dbReference type="GO" id="GO:0030001">
    <property type="term" value="P:metal ion transport"/>
    <property type="evidence" value="ECO:0007669"/>
    <property type="project" value="InterPro"/>
</dbReference>
<reference evidence="8 9" key="1">
    <citation type="submission" date="2018-01" db="EMBL/GenBank/DDBJ databases">
        <title>Lactibacter flavus gen. nov., sp. nov., a novel bacterium of the family Propionibacteriaceae isolated from raw milk and dairy products.</title>
        <authorList>
            <person name="Wenning M."/>
            <person name="Breitenwieser F."/>
            <person name="Huptas C."/>
            <person name="von Neubeck M."/>
            <person name="Busse H.-J."/>
            <person name="Scherer S."/>
        </authorList>
    </citation>
    <scope>NUCLEOTIDE SEQUENCE [LARGE SCALE GENOMIC DNA]</scope>
    <source>
        <strain evidence="8 9">VG341</strain>
    </source>
</reference>
<evidence type="ECO:0000256" key="5">
    <source>
        <dbReference type="RuleBase" id="RU003512"/>
    </source>
</evidence>
<dbReference type="PROSITE" id="PS51257">
    <property type="entry name" value="PROKAR_LIPOPROTEIN"/>
    <property type="match status" value="1"/>
</dbReference>
<keyword evidence="3" id="KW-0479">Metal-binding</keyword>
<dbReference type="EMBL" id="PPCV01000004">
    <property type="protein sequence ID" value="RXW32248.1"/>
    <property type="molecule type" value="Genomic_DNA"/>
</dbReference>
<dbReference type="PANTHER" id="PTHR42953">
    <property type="entry name" value="HIGH-AFFINITY ZINC UPTAKE SYSTEM PROTEIN ZNUA-RELATED"/>
    <property type="match status" value="1"/>
</dbReference>
<name>A0A4V1Q7D9_9ACTN</name>
<evidence type="ECO:0000256" key="3">
    <source>
        <dbReference type="ARBA" id="ARBA00022723"/>
    </source>
</evidence>
<dbReference type="PRINTS" id="PR00690">
    <property type="entry name" value="ADHESNFAMILY"/>
</dbReference>
<accession>A0A4V1Q7D9</accession>
<feature type="chain" id="PRO_5020359397" evidence="7">
    <location>
        <begin position="27"/>
        <end position="333"/>
    </location>
</feature>
<evidence type="ECO:0000256" key="4">
    <source>
        <dbReference type="ARBA" id="ARBA00022729"/>
    </source>
</evidence>
<dbReference type="SUPFAM" id="SSF53807">
    <property type="entry name" value="Helical backbone' metal receptor"/>
    <property type="match status" value="1"/>
</dbReference>
<dbReference type="Pfam" id="PF01297">
    <property type="entry name" value="ZnuA"/>
    <property type="match status" value="1"/>
</dbReference>
<feature type="compositionally biased region" description="Basic and acidic residues" evidence="6">
    <location>
        <begin position="148"/>
        <end position="166"/>
    </location>
</feature>
<keyword evidence="2 5" id="KW-0813">Transport</keyword>
<dbReference type="GO" id="GO:0030313">
    <property type="term" value="C:cell envelope"/>
    <property type="evidence" value="ECO:0007669"/>
    <property type="project" value="UniProtKB-SubCell"/>
</dbReference>
<dbReference type="OrthoDB" id="9810636at2"/>
<dbReference type="InterPro" id="IPR006127">
    <property type="entry name" value="ZnuA-like"/>
</dbReference>
<protein>
    <submittedName>
        <fullName evidence="8">Zinc ABC transporter substrate-binding protein</fullName>
    </submittedName>
</protein>
<evidence type="ECO:0000256" key="1">
    <source>
        <dbReference type="ARBA" id="ARBA00004196"/>
    </source>
</evidence>
<evidence type="ECO:0000313" key="8">
    <source>
        <dbReference type="EMBL" id="RXW32248.1"/>
    </source>
</evidence>
<dbReference type="InterPro" id="IPR050492">
    <property type="entry name" value="Bact_metal-bind_prot9"/>
</dbReference>
<comment type="similarity">
    <text evidence="5">Belongs to the bacterial solute-binding protein 9 family.</text>
</comment>
<evidence type="ECO:0000313" key="9">
    <source>
        <dbReference type="Proteomes" id="UP000290624"/>
    </source>
</evidence>
<organism evidence="8 9">
    <name type="scientific">Propioniciclava flava</name>
    <dbReference type="NCBI Taxonomy" id="2072026"/>
    <lineage>
        <taxon>Bacteria</taxon>
        <taxon>Bacillati</taxon>
        <taxon>Actinomycetota</taxon>
        <taxon>Actinomycetes</taxon>
        <taxon>Propionibacteriales</taxon>
        <taxon>Propionibacteriaceae</taxon>
        <taxon>Propioniciclava</taxon>
    </lineage>
</organism>
<dbReference type="InterPro" id="IPR006128">
    <property type="entry name" value="Lipoprotein_PsaA-like"/>
</dbReference>
<dbReference type="InterPro" id="IPR006129">
    <property type="entry name" value="AdhesinB"/>
</dbReference>
<dbReference type="PANTHER" id="PTHR42953:SF1">
    <property type="entry name" value="METAL-BINDING PROTEIN HI_0362-RELATED"/>
    <property type="match status" value="1"/>
</dbReference>